<dbReference type="PRINTS" id="PR00032">
    <property type="entry name" value="HTHARAC"/>
</dbReference>
<accession>A0ABS5C6T6</accession>
<feature type="transmembrane region" description="Helical" evidence="4">
    <location>
        <begin position="20"/>
        <end position="40"/>
    </location>
</feature>
<dbReference type="EMBL" id="JAGKSP010000004">
    <property type="protein sequence ID" value="MBP3963770.1"/>
    <property type="molecule type" value="Genomic_DNA"/>
</dbReference>
<gene>
    <name evidence="6" type="ORF">I8J30_02470</name>
    <name evidence="7" type="ORF">I8J30_13725</name>
</gene>
<name>A0ABS5C6T6_9BACL</name>
<keyword evidence="2" id="KW-0238">DNA-binding</keyword>
<evidence type="ECO:0000256" key="2">
    <source>
        <dbReference type="ARBA" id="ARBA00023125"/>
    </source>
</evidence>
<evidence type="ECO:0000256" key="4">
    <source>
        <dbReference type="SAM" id="Phobius"/>
    </source>
</evidence>
<dbReference type="EMBL" id="JAGKSP010000001">
    <property type="protein sequence ID" value="MBP3961560.1"/>
    <property type="molecule type" value="Genomic_DNA"/>
</dbReference>
<dbReference type="PANTHER" id="PTHR43280:SF28">
    <property type="entry name" value="HTH-TYPE TRANSCRIPTIONAL ACTIVATOR RHAS"/>
    <property type="match status" value="1"/>
</dbReference>
<dbReference type="InterPro" id="IPR018062">
    <property type="entry name" value="HTH_AraC-typ_CS"/>
</dbReference>
<dbReference type="InterPro" id="IPR009057">
    <property type="entry name" value="Homeodomain-like_sf"/>
</dbReference>
<reference evidence="6 8" key="1">
    <citation type="submission" date="2021-04" db="EMBL/GenBank/DDBJ databases">
        <title>Paenibacillus sp. DLE-14 whole genome sequence.</title>
        <authorList>
            <person name="Ham Y.J."/>
        </authorList>
    </citation>
    <scope>NUCLEOTIDE SEQUENCE [LARGE SCALE GENOMIC DNA]</scope>
    <source>
        <strain evidence="6 8">DLE-14</strain>
    </source>
</reference>
<evidence type="ECO:0000313" key="8">
    <source>
        <dbReference type="Proteomes" id="UP000673394"/>
    </source>
</evidence>
<keyword evidence="4" id="KW-0812">Transmembrane</keyword>
<dbReference type="RefSeq" id="WP_210655081.1">
    <property type="nucleotide sequence ID" value="NZ_JAGKSP010000001.1"/>
</dbReference>
<evidence type="ECO:0000256" key="1">
    <source>
        <dbReference type="ARBA" id="ARBA00023015"/>
    </source>
</evidence>
<keyword evidence="4" id="KW-0472">Membrane</keyword>
<evidence type="ECO:0000256" key="3">
    <source>
        <dbReference type="ARBA" id="ARBA00023163"/>
    </source>
</evidence>
<sequence length="751" mass="86590">MRQILQWKISTRSILSKMVLSFMAIILLFVSFNLISLTLFRKSIHGEIITYNDANLSHTTSGFEQYFALLDNVIVGMYLNDHLNDLQKSKPYYMAAGNIIDDLEQITVNPRIYLNNLFMYDVKHHYILDKYRGSSLDVMFTEHYVNGTYTPAFWEKELSTAGSASKLYPAAVFKSPPPTYQDSQPGIVIPYLFRSQLYPDFKFLAFIDADQLYRNYHQSINNTFYILSPQGDTIYTSDPAFHEALPELKPGRNWVKQNGYYFFYQKGTTSELTYVNIIPDSSVSSKIVKLTVTLIVLLVVTSVVSLVLSVIFSRRFNNPVRKIVESIRNLNENKEIVRGAANDFELIHANIGHMIKVNQEAQRSLESRKNHLRHYSLMNVLKRIRIEYEDSDPAAEQDYRPFRFVLFQMNFKQRFWDEMPEEEERTIAFIREYMIQAIGREMEGAQTFQIETNQILSVIYLNDEDDNRLSAVLSDIKTVLETDNAYSFCTIAVSSYYPHSSQMTSAYAEVLKLVKLRPFDDTTYVSQAGEANEKPMLTTSILEQELNVSLQEGNDLLAMQSLRRMLAKMKKRNIPAIKFHRFAEETTDKVMRVLHSMQIDTDALSCMLPSIEKQHTIEELDCYLEKLVSEAGRLVRLKKEERDPIISFTVSYTEAHYGEELSLDLIAGKLNISSGYLSTYFKEKMGTNFVDFVNEVRVKKAKDLLLLSEMKIQEIATSVGYTTLSSFNRSFKKISGVTPTEFRRNAAVGER</sequence>
<evidence type="ECO:0000313" key="7">
    <source>
        <dbReference type="EMBL" id="MBP3963770.1"/>
    </source>
</evidence>
<feature type="domain" description="HTH araC/xylS-type" evidence="5">
    <location>
        <begin position="647"/>
        <end position="745"/>
    </location>
</feature>
<proteinExistence type="predicted"/>
<protein>
    <submittedName>
        <fullName evidence="6">Helix-turn-helix transcriptional regulator</fullName>
    </submittedName>
</protein>
<feature type="transmembrane region" description="Helical" evidence="4">
    <location>
        <begin position="290"/>
        <end position="312"/>
    </location>
</feature>
<keyword evidence="1" id="KW-0805">Transcription regulation</keyword>
<dbReference type="SMART" id="SM00342">
    <property type="entry name" value="HTH_ARAC"/>
    <property type="match status" value="1"/>
</dbReference>
<comment type="caution">
    <text evidence="6">The sequence shown here is derived from an EMBL/GenBank/DDBJ whole genome shotgun (WGS) entry which is preliminary data.</text>
</comment>
<organism evidence="6 8">
    <name type="scientific">Paenibacillus lignilyticus</name>
    <dbReference type="NCBI Taxonomy" id="1172615"/>
    <lineage>
        <taxon>Bacteria</taxon>
        <taxon>Bacillati</taxon>
        <taxon>Bacillota</taxon>
        <taxon>Bacilli</taxon>
        <taxon>Bacillales</taxon>
        <taxon>Paenibacillaceae</taxon>
        <taxon>Paenibacillus</taxon>
    </lineage>
</organism>
<dbReference type="Proteomes" id="UP000673394">
    <property type="component" value="Unassembled WGS sequence"/>
</dbReference>
<keyword evidence="8" id="KW-1185">Reference proteome</keyword>
<keyword evidence="3" id="KW-0804">Transcription</keyword>
<dbReference type="Pfam" id="PF12833">
    <property type="entry name" value="HTH_18"/>
    <property type="match status" value="1"/>
</dbReference>
<dbReference type="InterPro" id="IPR020449">
    <property type="entry name" value="Tscrpt_reg_AraC-type_HTH"/>
</dbReference>
<dbReference type="PROSITE" id="PS00041">
    <property type="entry name" value="HTH_ARAC_FAMILY_1"/>
    <property type="match status" value="1"/>
</dbReference>
<dbReference type="SUPFAM" id="SSF46689">
    <property type="entry name" value="Homeodomain-like"/>
    <property type="match status" value="2"/>
</dbReference>
<evidence type="ECO:0000259" key="5">
    <source>
        <dbReference type="PROSITE" id="PS01124"/>
    </source>
</evidence>
<evidence type="ECO:0000313" key="6">
    <source>
        <dbReference type="EMBL" id="MBP3961560.1"/>
    </source>
</evidence>
<keyword evidence="4" id="KW-1133">Transmembrane helix</keyword>
<dbReference type="PROSITE" id="PS01124">
    <property type="entry name" value="HTH_ARAC_FAMILY_2"/>
    <property type="match status" value="1"/>
</dbReference>
<dbReference type="InterPro" id="IPR018060">
    <property type="entry name" value="HTH_AraC"/>
</dbReference>
<dbReference type="PANTHER" id="PTHR43280">
    <property type="entry name" value="ARAC-FAMILY TRANSCRIPTIONAL REGULATOR"/>
    <property type="match status" value="1"/>
</dbReference>
<dbReference type="Gene3D" id="1.10.10.60">
    <property type="entry name" value="Homeodomain-like"/>
    <property type="match status" value="2"/>
</dbReference>